<comment type="caution">
    <text evidence="1">The sequence shown here is derived from an EMBL/GenBank/DDBJ whole genome shotgun (WGS) entry which is preliminary data.</text>
</comment>
<keyword evidence="2" id="KW-1185">Reference proteome</keyword>
<organism evidence="1 2">
    <name type="scientific">Gigaspora margarita</name>
    <dbReference type="NCBI Taxonomy" id="4874"/>
    <lineage>
        <taxon>Eukaryota</taxon>
        <taxon>Fungi</taxon>
        <taxon>Fungi incertae sedis</taxon>
        <taxon>Mucoromycota</taxon>
        <taxon>Glomeromycotina</taxon>
        <taxon>Glomeromycetes</taxon>
        <taxon>Diversisporales</taxon>
        <taxon>Gigasporaceae</taxon>
        <taxon>Gigaspora</taxon>
    </lineage>
</organism>
<evidence type="ECO:0000313" key="1">
    <source>
        <dbReference type="EMBL" id="CAG8458733.1"/>
    </source>
</evidence>
<gene>
    <name evidence="1" type="ORF">GMARGA_LOCUS194</name>
</gene>
<dbReference type="EMBL" id="CAJVQB010000021">
    <property type="protein sequence ID" value="CAG8458733.1"/>
    <property type="molecule type" value="Genomic_DNA"/>
</dbReference>
<dbReference type="Proteomes" id="UP000789901">
    <property type="component" value="Unassembled WGS sequence"/>
</dbReference>
<proteinExistence type="predicted"/>
<reference evidence="1 2" key="1">
    <citation type="submission" date="2021-06" db="EMBL/GenBank/DDBJ databases">
        <authorList>
            <person name="Kallberg Y."/>
            <person name="Tangrot J."/>
            <person name="Rosling A."/>
        </authorList>
    </citation>
    <scope>NUCLEOTIDE SEQUENCE [LARGE SCALE GENOMIC DNA]</scope>
    <source>
        <strain evidence="1 2">120-4 pot B 10/14</strain>
    </source>
</reference>
<accession>A0ABM8VVS8</accession>
<sequence length="106" mass="13040">MKIQSSIKDQLKLHQDIQKLEYWSHSRFETLNTIFKLHKHEKNDKDLVDNIIDIMIKKVMENRKHSKIAKEKFQQILENKCKEYRYDPVQKYCKICKRDDLMKMEL</sequence>
<evidence type="ECO:0000313" key="2">
    <source>
        <dbReference type="Proteomes" id="UP000789901"/>
    </source>
</evidence>
<name>A0ABM8VVS8_GIGMA</name>
<protein>
    <submittedName>
        <fullName evidence="1">5511_t:CDS:1</fullName>
    </submittedName>
</protein>